<reference evidence="1" key="1">
    <citation type="submission" date="2020-06" db="EMBL/GenBank/DDBJ databases">
        <title>Lateral gene transfer of anion-conducting channel rhodopsins between green algae and giant viruses.</title>
        <authorList>
            <person name="Rozenberg A."/>
            <person name="Oppermann J."/>
            <person name="Wietek J."/>
            <person name="Fernandez Lahore R.G."/>
            <person name="Sandaa R.-A."/>
            <person name="Bratbak G."/>
            <person name="Hegemann P."/>
            <person name="Beja O."/>
        </authorList>
    </citation>
    <scope>NUCLEOTIDE SEQUENCE</scope>
    <source>
        <strain evidence="1">01B</strain>
    </source>
</reference>
<name>A0A7M3UP28_POV01</name>
<accession>A0A7M3UP28</accession>
<organismHost>
    <name type="scientific">Pyramimonas plurioculata</name>
    <dbReference type="NCBI Taxonomy" id="36893"/>
</organismHost>
<dbReference type="EMBL" id="MT663538">
    <property type="protein sequence ID" value="QOI90485.1"/>
    <property type="molecule type" value="Genomic_DNA"/>
</dbReference>
<organism evidence="1">
    <name type="scientific">Pyramimonas orientalis virus</name>
    <name type="common">PoV01</name>
    <dbReference type="NCBI Taxonomy" id="455367"/>
    <lineage>
        <taxon>Viruses</taxon>
        <taxon>Varidnaviria</taxon>
        <taxon>Bamfordvirae</taxon>
        <taxon>Nucleocytoviricota</taxon>
        <taxon>Megaviricetes</taxon>
        <taxon>Imitervirales</taxon>
        <taxon>Allomimiviridae</taxon>
        <taxon>Heliosvirus</taxon>
        <taxon>Heliosvirus raunefjordenense</taxon>
    </lineage>
</organism>
<sequence length="1978" mass="222166">MLTGQRNNIRIFHEGKTALEAIDIGVSFKNKSVITRKIDDTAVIHYAGTTNILHGYNAGAKLDYGTDNVIIGTETGDKLTGLTKTSKLPVGNTFVGNYTGRQNTTGSENIYIGYKCVTKTSNIIQKENLIIGNYASNEGNFNIVLGHHTKNSNSQDIVTIGNNTTNKNANKSILIGNKLTNEGEASVLLGSNITNTGSNSYILYPNTTEYVNYSDNHINLFGIIQGDKGDDMSFTENLVLQKTLTTESEVNINGGLNLSNDSRIVYNGQDITNLFESFYSYASNDTLQGEREILVNTYPWLKEDPNEININNFRYIGGITDDDDVLLNFLKTKLKLLANTEDFFKDEIWGKFFYPKNGTAPNIPARAEQYYPLIKEFIAPWLVRDPNEIPLSQFKNDLIIGEENLPGWMDVHQSNIYLSLFSNDIAPWLEVEQSAVLLSAFSNDLSLTRENFENIQLSFISNDIAPWLTIYQNDIYLSDFSNDLAPWLKYHQADVLLSSFCNDIDIVSNIAPWLEYHQSNIVLSSFSNDLESSMEIVVTNFLNNQSSNILLSSFSNDLPPTLTKDDFAPWLEYHQSNVLLSSFSNDLELSDMSFSNFFITNASNILLSSFSNDLTQPPLTKDDFAPWLEYHQSNVLLSAFSNDLELSTQTISNYIVVEASNILLSSFSNDLPQPSLTKDDFAPWLEYHQSNVLLSAFSNDLELSTQTISNYIVVEASNILLSSFSNDLTQPSLTKDDFAPWLEYHQSNVMLSAFSNDLELSQTISNYIVVEASNILLSSFSNDLTQPSLTKDDFAPWLEYHQSNVMLSSFSNDLELSQTISNYIVVEASNILLSSFSNDLTQPPLTKDDFAPWLEYHQSNVLLSAFSNDLELSQTISDYIVVEASNILLSSFSNDLTQPPLTKDDFAPWLEYHQSNVLLSAFSNDLEFSQTISDYIITNASNILLSAFSNDLTQPPLTKDDFAPWLEYHQSNILLSAFSNDLTQPPLTKDDFAPWLEYHQSNVLLSDFSNDLELSQTISNFFTTNASNILLSAFSNDLTQPPLTKDDFAPWLEYHQSNVLLSAFSNDLELSQTISNFFITNASNILLSAFSNDLTQPPLTKDDFAPWLEYHQSNVLLSAFSNDLELSTTISNFFTTHSSNILLSAFSNDLTQPPLTKDDFAPWLEYHQSNVLLSAFSNDLELSTTISNYMVVEASNIISSWLTYHQSNVLLSSFCNDIQTIDNYLLIESSNILLSTFSNDLPPQLTKDDFAPWLEYHQSNILLSSFCNDLKTIEFWLQNNASNTLLSTFSNDIVPSWLDRYQSNVRMSFFSNDIVINHSNLTNWLQIDASNVNLSAFHNDLDISEDAMMRWLDTYQSNVRLDGFCNDLIPWAQYHQSNVLLSSFCNDLSPLTKDDFAPWITFYQSNVDMSGFCNDLAPWLFYDQSNVRLGFFENDVAPWLMYYQYNVPLSMFSNDLAPWLNDEQSNILLSSFCNDVFSVDDFAPWVDYYQSNVLLSGFSNDITVLQLDELTVTSNLYCSNLEISGDLRILGAVHTINTDVTVTERFSISNDGTGLALEVIQLGDSDIAHFIDDGVSVMIIKDGGFIGINTSNPTEALTVDGNILVHNGGIISNTLYCGNIVSEAVNINTSNFSVSDGLFYDSSNKMLTVCSNMWVKGSGEVGALTVRSDDGNIVGAVLSPEQSTFNKPTYFLDDAHFSCNIEFLSIKCKSNLTVCGGIYGDPLNSNGLTFNDNVTFFEPVHSKADVQIDTVLKFLDTTSNGHWKIFTHTVEHHACDLIFQSRNNIATAFTDEFDPNIINFTGQHRCTGRFASKNIDDIVGKIVVSTGEYSDLYNLKRITINEAIPIVKLSSKENDIRVFGVVSDEESNDMIREHHIGFIKFQSQKRIKNKKYMINSVGEGGVWVCNINGNINNGDYVTSSYILGLGMKQDTNIHYNYTVAKITCDCSFDLDSKIYKCEEFVYRNLIYRKAFLGCVYKC</sequence>
<proteinExistence type="predicted"/>
<evidence type="ECO:0000313" key="1">
    <source>
        <dbReference type="EMBL" id="QOI90485.1"/>
    </source>
</evidence>
<protein>
    <submittedName>
        <fullName evidence="1">Uncharacterized protein</fullName>
    </submittedName>
</protein>
<dbReference type="Gene3D" id="2.150.10.10">
    <property type="entry name" value="Serralysin-like metalloprotease, C-terminal"/>
    <property type="match status" value="1"/>
</dbReference>
<gene>
    <name evidence="1" type="ORF">HWQ62_00349</name>
</gene>
<dbReference type="InterPro" id="IPR011049">
    <property type="entry name" value="Serralysin-like_metalloprot_C"/>
</dbReference>